<evidence type="ECO:0000259" key="4">
    <source>
        <dbReference type="Pfam" id="PF03816"/>
    </source>
</evidence>
<feature type="domain" description="LytR/CpsA/Psr regulator C-terminal" evidence="5">
    <location>
        <begin position="467"/>
        <end position="550"/>
    </location>
</feature>
<evidence type="ECO:0000256" key="2">
    <source>
        <dbReference type="SAM" id="MobiDB-lite"/>
    </source>
</evidence>
<gene>
    <name evidence="6" type="ORF">KDL01_10340</name>
</gene>
<dbReference type="AlphaFoldDB" id="A0A941ERA0"/>
<evidence type="ECO:0000313" key="6">
    <source>
        <dbReference type="EMBL" id="MBR7833664.1"/>
    </source>
</evidence>
<feature type="region of interest" description="Disordered" evidence="2">
    <location>
        <begin position="1"/>
        <end position="45"/>
    </location>
</feature>
<dbReference type="InterPro" id="IPR050922">
    <property type="entry name" value="LytR/CpsA/Psr_CW_biosynth"/>
</dbReference>
<evidence type="ECO:0000256" key="1">
    <source>
        <dbReference type="ARBA" id="ARBA00006068"/>
    </source>
</evidence>
<feature type="region of interest" description="Disordered" evidence="2">
    <location>
        <begin position="403"/>
        <end position="461"/>
    </location>
</feature>
<organism evidence="6 7">
    <name type="scientific">Actinospica durhamensis</name>
    <dbReference type="NCBI Taxonomy" id="1508375"/>
    <lineage>
        <taxon>Bacteria</taxon>
        <taxon>Bacillati</taxon>
        <taxon>Actinomycetota</taxon>
        <taxon>Actinomycetes</taxon>
        <taxon>Catenulisporales</taxon>
        <taxon>Actinospicaceae</taxon>
        <taxon>Actinospica</taxon>
    </lineage>
</organism>
<sequence>MSDDANGRVGSAAAGEPERDLRQGPGPGQGPEQDPGARDEGGFGAMLEDAQSTEEFVEQTQRRERLVRRAKRRRRAKYALLSMTVTGSLVVAAAFVYVAYDVQHLTHNLKHVALLPPGVTEPPETVDAYGRSALNILLLGSDTRDTSSDCSLGGACVQGDANSGANGDSEMIVHLSADRSNATVVSIPRDTETQLPQCAGGGRGMINSALQYGPACQVAAVNLLTGVTIDHFVEFDFSGVVDLSTELGGVPVCVSAAVHDPYSGLTIGAGVTEVQGKQALQFLRTRHAFYDGSDLGREQATHIFMSSLLRKVKQNATLTNIGEMQSLAETVTKYTTVDNDLDSITSLLDLANDFGEVASDRVTFLTMPWQQDTDTSDPSYTSRVQEDPAAVALFEDIKQDKSFTTSGGSVSALSSSSSATPDSSGSPSPTSSGSPSAPTAQQIAASQSAEAVAKQSETAAARTHPMHVVVVNSSGATDRYQAVVSQVFQDGFVYSSGSDATSTVASTTLVYSAQEVKAAQELATDLDLPASALSETGTGTTLTLTIGTDWTTGSTYSTAGTYSASAAISVPSQSYEENGADTGACVQANPDAETH</sequence>
<name>A0A941ERA0_9ACTN</name>
<dbReference type="PANTHER" id="PTHR33392">
    <property type="entry name" value="POLYISOPRENYL-TEICHOIC ACID--PEPTIDOGLYCAN TEICHOIC ACID TRANSFERASE TAGU"/>
    <property type="match status" value="1"/>
</dbReference>
<dbReference type="PANTHER" id="PTHR33392:SF6">
    <property type="entry name" value="POLYISOPRENYL-TEICHOIC ACID--PEPTIDOGLYCAN TEICHOIC ACID TRANSFERASE TAGU"/>
    <property type="match status" value="1"/>
</dbReference>
<evidence type="ECO:0000256" key="3">
    <source>
        <dbReference type="SAM" id="Phobius"/>
    </source>
</evidence>
<comment type="caution">
    <text evidence="6">The sequence shown here is derived from an EMBL/GenBank/DDBJ whole genome shotgun (WGS) entry which is preliminary data.</text>
</comment>
<dbReference type="InterPro" id="IPR004474">
    <property type="entry name" value="LytR_CpsA_psr"/>
</dbReference>
<dbReference type="Gene3D" id="3.40.630.190">
    <property type="entry name" value="LCP protein"/>
    <property type="match status" value="1"/>
</dbReference>
<dbReference type="Pfam" id="PF03816">
    <property type="entry name" value="LytR_cpsA_psr"/>
    <property type="match status" value="1"/>
</dbReference>
<dbReference type="Proteomes" id="UP000675781">
    <property type="component" value="Unassembled WGS sequence"/>
</dbReference>
<dbReference type="InterPro" id="IPR027381">
    <property type="entry name" value="LytR/CpsA/Psr_C"/>
</dbReference>
<comment type="similarity">
    <text evidence="1">Belongs to the LytR/CpsA/Psr (LCP) family.</text>
</comment>
<feature type="transmembrane region" description="Helical" evidence="3">
    <location>
        <begin position="78"/>
        <end position="100"/>
    </location>
</feature>
<keyword evidence="3" id="KW-1133">Transmembrane helix</keyword>
<feature type="domain" description="Cell envelope-related transcriptional attenuator" evidence="4">
    <location>
        <begin position="167"/>
        <end position="313"/>
    </location>
</feature>
<reference evidence="6" key="1">
    <citation type="submission" date="2021-04" db="EMBL/GenBank/DDBJ databases">
        <title>Genome based classification of Actinospica acidithermotolerans sp. nov., an actinobacterium isolated from an Indonesian hot spring.</title>
        <authorList>
            <person name="Kusuma A.B."/>
            <person name="Putra K.E."/>
            <person name="Nafisah S."/>
            <person name="Loh J."/>
            <person name="Nouioui I."/>
            <person name="Goodfellow M."/>
        </authorList>
    </citation>
    <scope>NUCLEOTIDE SEQUENCE</scope>
    <source>
        <strain evidence="6">CSCA 57</strain>
    </source>
</reference>
<proteinExistence type="inferred from homology"/>
<keyword evidence="3" id="KW-0812">Transmembrane</keyword>
<evidence type="ECO:0000313" key="7">
    <source>
        <dbReference type="Proteomes" id="UP000675781"/>
    </source>
</evidence>
<dbReference type="Pfam" id="PF13399">
    <property type="entry name" value="LytR_C"/>
    <property type="match status" value="1"/>
</dbReference>
<protein>
    <submittedName>
        <fullName evidence="6">LCP family protein</fullName>
    </submittedName>
</protein>
<dbReference type="RefSeq" id="WP_212528183.1">
    <property type="nucleotide sequence ID" value="NZ_JAGSOG010000036.1"/>
</dbReference>
<accession>A0A941ERA0</accession>
<dbReference type="EMBL" id="JAGSOG010000036">
    <property type="protein sequence ID" value="MBR7833664.1"/>
    <property type="molecule type" value="Genomic_DNA"/>
</dbReference>
<keyword evidence="7" id="KW-1185">Reference proteome</keyword>
<keyword evidence="3" id="KW-0472">Membrane</keyword>
<dbReference type="NCBIfam" id="TIGR00350">
    <property type="entry name" value="lytR_cpsA_psr"/>
    <property type="match status" value="1"/>
</dbReference>
<feature type="compositionally biased region" description="Low complexity" evidence="2">
    <location>
        <begin position="404"/>
        <end position="456"/>
    </location>
</feature>
<evidence type="ECO:0000259" key="5">
    <source>
        <dbReference type="Pfam" id="PF13399"/>
    </source>
</evidence>